<organism evidence="1 2">
    <name type="scientific">Trifolium medium</name>
    <dbReference type="NCBI Taxonomy" id="97028"/>
    <lineage>
        <taxon>Eukaryota</taxon>
        <taxon>Viridiplantae</taxon>
        <taxon>Streptophyta</taxon>
        <taxon>Embryophyta</taxon>
        <taxon>Tracheophyta</taxon>
        <taxon>Spermatophyta</taxon>
        <taxon>Magnoliopsida</taxon>
        <taxon>eudicotyledons</taxon>
        <taxon>Gunneridae</taxon>
        <taxon>Pentapetalae</taxon>
        <taxon>rosids</taxon>
        <taxon>fabids</taxon>
        <taxon>Fabales</taxon>
        <taxon>Fabaceae</taxon>
        <taxon>Papilionoideae</taxon>
        <taxon>50 kb inversion clade</taxon>
        <taxon>NPAAA clade</taxon>
        <taxon>Hologalegina</taxon>
        <taxon>IRL clade</taxon>
        <taxon>Trifolieae</taxon>
        <taxon>Trifolium</taxon>
    </lineage>
</organism>
<accession>A0A392VZN3</accession>
<dbReference type="Proteomes" id="UP000265520">
    <property type="component" value="Unassembled WGS sequence"/>
</dbReference>
<feature type="non-terminal residue" evidence="1">
    <location>
        <position position="53"/>
    </location>
</feature>
<comment type="caution">
    <text evidence="1">The sequence shown here is derived from an EMBL/GenBank/DDBJ whole genome shotgun (WGS) entry which is preliminary data.</text>
</comment>
<keyword evidence="2" id="KW-1185">Reference proteome</keyword>
<name>A0A392VZN3_9FABA</name>
<evidence type="ECO:0000313" key="1">
    <source>
        <dbReference type="EMBL" id="MCI92902.1"/>
    </source>
</evidence>
<dbReference type="AlphaFoldDB" id="A0A392VZN3"/>
<proteinExistence type="predicted"/>
<sequence length="53" mass="5922">MCEQGALSWTGLILGSVARVNGWNGKQVRSDLTSLPSFIGWYETPLQENRLIK</sequence>
<dbReference type="EMBL" id="LXQA011314215">
    <property type="protein sequence ID" value="MCI92902.1"/>
    <property type="molecule type" value="Genomic_DNA"/>
</dbReference>
<protein>
    <submittedName>
        <fullName evidence="1">Uncharacterized protein</fullName>
    </submittedName>
</protein>
<reference evidence="1 2" key="1">
    <citation type="journal article" date="2018" name="Front. Plant Sci.">
        <title>Red Clover (Trifolium pratense) and Zigzag Clover (T. medium) - A Picture of Genomic Similarities and Differences.</title>
        <authorList>
            <person name="Dluhosova J."/>
            <person name="Istvanek J."/>
            <person name="Nedelnik J."/>
            <person name="Repkova J."/>
        </authorList>
    </citation>
    <scope>NUCLEOTIDE SEQUENCE [LARGE SCALE GENOMIC DNA]</scope>
    <source>
        <strain evidence="2">cv. 10/8</strain>
        <tissue evidence="1">Leaf</tissue>
    </source>
</reference>
<evidence type="ECO:0000313" key="2">
    <source>
        <dbReference type="Proteomes" id="UP000265520"/>
    </source>
</evidence>